<evidence type="ECO:0000256" key="6">
    <source>
        <dbReference type="SAM" id="Phobius"/>
    </source>
</evidence>
<keyword evidence="5 6" id="KW-0472">Membrane</keyword>
<comment type="caution">
    <text evidence="7">The sequence shown here is derived from an EMBL/GenBank/DDBJ whole genome shotgun (WGS) entry which is preliminary data.</text>
</comment>
<evidence type="ECO:0000256" key="1">
    <source>
        <dbReference type="ARBA" id="ARBA00004141"/>
    </source>
</evidence>
<dbReference type="PANTHER" id="PTHR21716:SF16">
    <property type="entry name" value="BLL1467 PROTEIN"/>
    <property type="match status" value="1"/>
</dbReference>
<dbReference type="GO" id="GO:0055085">
    <property type="term" value="P:transmembrane transport"/>
    <property type="evidence" value="ECO:0007669"/>
    <property type="project" value="TreeGrafter"/>
</dbReference>
<evidence type="ECO:0000256" key="3">
    <source>
        <dbReference type="ARBA" id="ARBA00022692"/>
    </source>
</evidence>
<accession>A0A348W8D6</accession>
<dbReference type="GO" id="GO:0016020">
    <property type="term" value="C:membrane"/>
    <property type="evidence" value="ECO:0007669"/>
    <property type="project" value="UniProtKB-SubCell"/>
</dbReference>
<reference evidence="7 8" key="1">
    <citation type="journal article" date="2018" name="Nat. Biotechnol.">
        <title>A standardized bacterial taxonomy based on genome phylogeny substantially revises the tree of life.</title>
        <authorList>
            <person name="Parks D.H."/>
            <person name="Chuvochina M."/>
            <person name="Waite D.W."/>
            <person name="Rinke C."/>
            <person name="Skarshewski A."/>
            <person name="Chaumeil P.A."/>
            <person name="Hugenholtz P."/>
        </authorList>
    </citation>
    <scope>NUCLEOTIDE SEQUENCE [LARGE SCALE GENOMIC DNA]</scope>
    <source>
        <strain evidence="7">UBA9169</strain>
    </source>
</reference>
<dbReference type="InterPro" id="IPR002549">
    <property type="entry name" value="AI-2E-like"/>
</dbReference>
<organism evidence="7 8">
    <name type="scientific">Roseovarius nubinhibens</name>
    <dbReference type="NCBI Taxonomy" id="314263"/>
    <lineage>
        <taxon>Bacteria</taxon>
        <taxon>Pseudomonadati</taxon>
        <taxon>Pseudomonadota</taxon>
        <taxon>Alphaproteobacteria</taxon>
        <taxon>Rhodobacterales</taxon>
        <taxon>Roseobacteraceae</taxon>
        <taxon>Roseovarius</taxon>
    </lineage>
</organism>
<feature type="transmembrane region" description="Helical" evidence="6">
    <location>
        <begin position="206"/>
        <end position="228"/>
    </location>
</feature>
<evidence type="ECO:0000256" key="2">
    <source>
        <dbReference type="ARBA" id="ARBA00009773"/>
    </source>
</evidence>
<dbReference type="Proteomes" id="UP000264719">
    <property type="component" value="Unassembled WGS sequence"/>
</dbReference>
<dbReference type="AlphaFoldDB" id="A0A348W8D6"/>
<name>A0A348W8D6_9RHOB</name>
<keyword evidence="3 6" id="KW-0812">Transmembrane</keyword>
<feature type="transmembrane region" description="Helical" evidence="6">
    <location>
        <begin position="272"/>
        <end position="294"/>
    </location>
</feature>
<protein>
    <submittedName>
        <fullName evidence="7">AI-2E family transporter</fullName>
    </submittedName>
</protein>
<dbReference type="RefSeq" id="WP_339855320.1">
    <property type="nucleotide sequence ID" value="NZ_CAXAXR010000019.1"/>
</dbReference>
<keyword evidence="4 6" id="KW-1133">Transmembrane helix</keyword>
<dbReference type="PANTHER" id="PTHR21716">
    <property type="entry name" value="TRANSMEMBRANE PROTEIN"/>
    <property type="match status" value="1"/>
</dbReference>
<feature type="transmembrane region" description="Helical" evidence="6">
    <location>
        <begin position="146"/>
        <end position="169"/>
    </location>
</feature>
<dbReference type="EMBL" id="DMVW01000030">
    <property type="protein sequence ID" value="HAR50798.1"/>
    <property type="molecule type" value="Genomic_DNA"/>
</dbReference>
<evidence type="ECO:0000313" key="8">
    <source>
        <dbReference type="Proteomes" id="UP000264719"/>
    </source>
</evidence>
<proteinExistence type="inferred from homology"/>
<feature type="transmembrane region" description="Helical" evidence="6">
    <location>
        <begin position="314"/>
        <end position="335"/>
    </location>
</feature>
<dbReference type="Pfam" id="PF01594">
    <property type="entry name" value="AI-2E_transport"/>
    <property type="match status" value="1"/>
</dbReference>
<evidence type="ECO:0000256" key="5">
    <source>
        <dbReference type="ARBA" id="ARBA00023136"/>
    </source>
</evidence>
<evidence type="ECO:0000256" key="4">
    <source>
        <dbReference type="ARBA" id="ARBA00022989"/>
    </source>
</evidence>
<comment type="subcellular location">
    <subcellularLocation>
        <location evidence="1">Membrane</location>
        <topology evidence="1">Multi-pass membrane protein</topology>
    </subcellularLocation>
</comment>
<feature type="transmembrane region" description="Helical" evidence="6">
    <location>
        <begin position="33"/>
        <end position="51"/>
    </location>
</feature>
<sequence>MRRYMMADPVVRVSLVLIATTLGFGALKLGADVFAPLVFALVTGVILAPLTEYLERHNVPSRISAFLILFLGCALVVVLAVLIEPMIWQVADQLPRIRQEIRSWIAELRNLLSGLEDMNKEVEQALGGDGQSKEKEGVDAVPDLTAALFLAPQIIAQALIFIGTLLFFLMTRKGIYSWLSRHIGDDEDTEVIQERFTAVERLVSQYFITISAINAGLGLAVGTVMTMLGLPGGWLWGIVAFMVNFVLYVGPITFLMALLVTGVVMFDGVMSLAPAAAYLMLNMIEAQFVTPALLGRYMSVNPLLIFVSLVFWLWLWGPIGAIIAIPVTVFVLVMLDIFHPAEEAEGFGDEG</sequence>
<gene>
    <name evidence="7" type="ORF">DCS45_02830</name>
</gene>
<feature type="transmembrane region" description="Helical" evidence="6">
    <location>
        <begin position="234"/>
        <end position="260"/>
    </location>
</feature>
<comment type="similarity">
    <text evidence="2">Belongs to the autoinducer-2 exporter (AI-2E) (TC 2.A.86) family.</text>
</comment>
<evidence type="ECO:0000313" key="7">
    <source>
        <dbReference type="EMBL" id="HAR50798.1"/>
    </source>
</evidence>
<feature type="transmembrane region" description="Helical" evidence="6">
    <location>
        <begin position="9"/>
        <end position="27"/>
    </location>
</feature>
<feature type="transmembrane region" description="Helical" evidence="6">
    <location>
        <begin position="63"/>
        <end position="83"/>
    </location>
</feature>